<dbReference type="AlphaFoldDB" id="A0A7S2UIJ6"/>
<protein>
    <recommendedName>
        <fullName evidence="1">UBX domain-containing protein</fullName>
    </recommendedName>
</protein>
<dbReference type="InterPro" id="IPR001012">
    <property type="entry name" value="UBX_dom"/>
</dbReference>
<name>A0A7S2UIJ6_9STRA</name>
<gene>
    <name evidence="2" type="ORF">ASEP1449_LOCUS10238</name>
</gene>
<dbReference type="EMBL" id="HBHQ01015341">
    <property type="protein sequence ID" value="CAD9818406.1"/>
    <property type="molecule type" value="Transcribed_RNA"/>
</dbReference>
<evidence type="ECO:0000259" key="1">
    <source>
        <dbReference type="PROSITE" id="PS50033"/>
    </source>
</evidence>
<reference evidence="2" key="1">
    <citation type="submission" date="2021-01" db="EMBL/GenBank/DDBJ databases">
        <authorList>
            <person name="Corre E."/>
            <person name="Pelletier E."/>
            <person name="Niang G."/>
            <person name="Scheremetjew M."/>
            <person name="Finn R."/>
            <person name="Kale V."/>
            <person name="Holt S."/>
            <person name="Cochrane G."/>
            <person name="Meng A."/>
            <person name="Brown T."/>
            <person name="Cohen L."/>
        </authorList>
    </citation>
    <scope>NUCLEOTIDE SEQUENCE</scope>
    <source>
        <strain evidence="2">CCMP2084</strain>
    </source>
</reference>
<proteinExistence type="predicted"/>
<feature type="domain" description="UBX" evidence="1">
    <location>
        <begin position="13"/>
        <end position="85"/>
    </location>
</feature>
<dbReference type="PROSITE" id="PS50033">
    <property type="entry name" value="UBX"/>
    <property type="match status" value="1"/>
</dbReference>
<sequence length="112" mass="12650">MSSSLLSQEEEISAGGVCSLEVKTLEGNKIVLEHVSLTETVEDIYERVARLLLETNHDQRIWKLMIVIPGRGGLTLKEKSRTLASYHTQDGRQYRIEVILDMGACHTRRPLS</sequence>
<evidence type="ECO:0000313" key="2">
    <source>
        <dbReference type="EMBL" id="CAD9818406.1"/>
    </source>
</evidence>
<organism evidence="2">
    <name type="scientific">Attheya septentrionalis</name>
    <dbReference type="NCBI Taxonomy" id="420275"/>
    <lineage>
        <taxon>Eukaryota</taxon>
        <taxon>Sar</taxon>
        <taxon>Stramenopiles</taxon>
        <taxon>Ochrophyta</taxon>
        <taxon>Bacillariophyta</taxon>
        <taxon>Coscinodiscophyceae</taxon>
        <taxon>Chaetocerotophycidae</taxon>
        <taxon>Chaetocerotales</taxon>
        <taxon>Attheyaceae</taxon>
        <taxon>Attheya</taxon>
    </lineage>
</organism>
<accession>A0A7S2UIJ6</accession>